<proteinExistence type="predicted"/>
<dbReference type="RefSeq" id="WP_115518658.1">
    <property type="nucleotide sequence ID" value="NZ_QRGO01000003.1"/>
</dbReference>
<keyword evidence="3" id="KW-0812">Transmembrane</keyword>
<keyword evidence="1" id="KW-0175">Coiled coil</keyword>
<feature type="region of interest" description="Disordered" evidence="2">
    <location>
        <begin position="132"/>
        <end position="179"/>
    </location>
</feature>
<dbReference type="AlphaFoldDB" id="A0A371B0S9"/>
<feature type="compositionally biased region" description="Low complexity" evidence="2">
    <location>
        <begin position="144"/>
        <end position="160"/>
    </location>
</feature>
<evidence type="ECO:0000256" key="1">
    <source>
        <dbReference type="SAM" id="Coils"/>
    </source>
</evidence>
<keyword evidence="5" id="KW-1185">Reference proteome</keyword>
<evidence type="ECO:0000256" key="3">
    <source>
        <dbReference type="SAM" id="Phobius"/>
    </source>
</evidence>
<comment type="caution">
    <text evidence="4">The sequence shown here is derived from an EMBL/GenBank/DDBJ whole genome shotgun (WGS) entry which is preliminary data.</text>
</comment>
<protein>
    <recommendedName>
        <fullName evidence="6">SPOR domain-containing protein</fullName>
    </recommendedName>
</protein>
<reference evidence="5" key="1">
    <citation type="submission" date="2018-08" db="EMBL/GenBank/DDBJ databases">
        <authorList>
            <person name="Kim S.-J."/>
            <person name="Jung G.-Y."/>
        </authorList>
    </citation>
    <scope>NUCLEOTIDE SEQUENCE [LARGE SCALE GENOMIC DNA]</scope>
    <source>
        <strain evidence="5">GY_H</strain>
    </source>
</reference>
<accession>A0A371B0S9</accession>
<sequence length="300" mass="31903">MADAFDPPEHGPLRDTSTMWRLSLWGSAATVAVAAALLILNADLGLDRVAQALSQPAPDKQIALEDTLLKRVEMQRTEENRRLEARLRELAADRDKLSSRLAALEQNFNDLTGSVKRDMAAVAATALAAKQDMPPQVAAPPAPVLTAPPSTTAPASAVPTRPEPAPQVQSPPVESPARSDMAVEKPPQVVNVPMPPTRVATVTPAAPEEPRKPELGVDLGGARSMEILQARWVAVKANFGPVIDGLRPLAGYDDRPGIIPYRLIVGPLPNGAAAAQICSRLHASKVPCRPVEYAGEKLVQ</sequence>
<keyword evidence="3" id="KW-0472">Membrane</keyword>
<feature type="coiled-coil region" evidence="1">
    <location>
        <begin position="80"/>
        <end position="114"/>
    </location>
</feature>
<evidence type="ECO:0000313" key="5">
    <source>
        <dbReference type="Proteomes" id="UP000263993"/>
    </source>
</evidence>
<gene>
    <name evidence="4" type="ORF">DXH78_18070</name>
</gene>
<keyword evidence="3" id="KW-1133">Transmembrane helix</keyword>
<organism evidence="4 5">
    <name type="scientific">Undibacter mobilis</name>
    <dbReference type="NCBI Taxonomy" id="2292256"/>
    <lineage>
        <taxon>Bacteria</taxon>
        <taxon>Pseudomonadati</taxon>
        <taxon>Pseudomonadota</taxon>
        <taxon>Alphaproteobacteria</taxon>
        <taxon>Hyphomicrobiales</taxon>
        <taxon>Nitrobacteraceae</taxon>
        <taxon>Undibacter</taxon>
    </lineage>
</organism>
<evidence type="ECO:0008006" key="6">
    <source>
        <dbReference type="Google" id="ProtNLM"/>
    </source>
</evidence>
<feature type="transmembrane region" description="Helical" evidence="3">
    <location>
        <begin position="20"/>
        <end position="40"/>
    </location>
</feature>
<dbReference type="OrthoDB" id="7945190at2"/>
<dbReference type="Proteomes" id="UP000263993">
    <property type="component" value="Unassembled WGS sequence"/>
</dbReference>
<evidence type="ECO:0000313" key="4">
    <source>
        <dbReference type="EMBL" id="RDV01142.1"/>
    </source>
</evidence>
<dbReference type="EMBL" id="QRGO01000003">
    <property type="protein sequence ID" value="RDV01142.1"/>
    <property type="molecule type" value="Genomic_DNA"/>
</dbReference>
<evidence type="ECO:0000256" key="2">
    <source>
        <dbReference type="SAM" id="MobiDB-lite"/>
    </source>
</evidence>
<name>A0A371B0S9_9BRAD</name>